<accession>A0A845V0V2</accession>
<dbReference type="SUPFAM" id="SSF81301">
    <property type="entry name" value="Nucleotidyltransferase"/>
    <property type="match status" value="1"/>
</dbReference>
<dbReference type="AlphaFoldDB" id="A0A845V0V2"/>
<keyword evidence="2" id="KW-0808">Transferase</keyword>
<protein>
    <submittedName>
        <fullName evidence="2">Nucleotidyltransferase domain-containing protein</fullName>
    </submittedName>
</protein>
<dbReference type="InterPro" id="IPR043519">
    <property type="entry name" value="NT_sf"/>
</dbReference>
<reference evidence="2 3" key="1">
    <citation type="submission" date="2020-02" db="EMBL/GenBank/DDBJ databases">
        <authorList>
            <person name="Zhang X.-Y."/>
        </authorList>
    </citation>
    <scope>NUCLEOTIDE SEQUENCE [LARGE SCALE GENOMIC DNA]</scope>
    <source>
        <strain evidence="2 3">C33</strain>
    </source>
</reference>
<comment type="caution">
    <text evidence="2">The sequence shown here is derived from an EMBL/GenBank/DDBJ whole genome shotgun (WGS) entry which is preliminary data.</text>
</comment>
<dbReference type="Pfam" id="PF18765">
    <property type="entry name" value="Polbeta"/>
    <property type="match status" value="1"/>
</dbReference>
<dbReference type="PANTHER" id="PTHR43852">
    <property type="entry name" value="NUCLEOTIDYLTRANSFERASE"/>
    <property type="match status" value="1"/>
</dbReference>
<dbReference type="Gene3D" id="3.30.460.10">
    <property type="entry name" value="Beta Polymerase, domain 2"/>
    <property type="match status" value="1"/>
</dbReference>
<dbReference type="CDD" id="cd05403">
    <property type="entry name" value="NT_KNTase_like"/>
    <property type="match status" value="1"/>
</dbReference>
<gene>
    <name evidence="2" type="ORF">G3I74_04100</name>
</gene>
<sequence length="128" mass="14574">MDTQLQQISQWLATQPDIRLAVGFGSVAEGTAKPDSDIDIAVRAEQPLDAERKMALIEGIASLAGRTVDLVDLARIGEPLRGEVLRGQRLFGSDEDWAEQMLRHIYDNEDFVPYVRRLLAERRERWLR</sequence>
<dbReference type="NCBIfam" id="NF047752">
    <property type="entry name" value="MntA_antitoxin"/>
    <property type="match status" value="1"/>
</dbReference>
<dbReference type="GO" id="GO:0016740">
    <property type="term" value="F:transferase activity"/>
    <property type="evidence" value="ECO:0007669"/>
    <property type="project" value="UniProtKB-KW"/>
</dbReference>
<evidence type="ECO:0000313" key="2">
    <source>
        <dbReference type="EMBL" id="NDY94906.1"/>
    </source>
</evidence>
<evidence type="ECO:0000259" key="1">
    <source>
        <dbReference type="Pfam" id="PF18765"/>
    </source>
</evidence>
<organism evidence="2 3">
    <name type="scientific">Wenzhouxiangella limi</name>
    <dbReference type="NCBI Taxonomy" id="2707351"/>
    <lineage>
        <taxon>Bacteria</taxon>
        <taxon>Pseudomonadati</taxon>
        <taxon>Pseudomonadota</taxon>
        <taxon>Gammaproteobacteria</taxon>
        <taxon>Chromatiales</taxon>
        <taxon>Wenzhouxiangellaceae</taxon>
        <taxon>Wenzhouxiangella</taxon>
    </lineage>
</organism>
<dbReference type="InterPro" id="IPR041633">
    <property type="entry name" value="Polbeta"/>
</dbReference>
<dbReference type="Proteomes" id="UP000484885">
    <property type="component" value="Unassembled WGS sequence"/>
</dbReference>
<dbReference type="RefSeq" id="WP_164210319.1">
    <property type="nucleotide sequence ID" value="NZ_JAAGSC010000033.1"/>
</dbReference>
<proteinExistence type="predicted"/>
<dbReference type="PANTHER" id="PTHR43852:SF2">
    <property type="entry name" value="PROTEIN ADENYLYLTRANSFERASE MNTA"/>
    <property type="match status" value="1"/>
</dbReference>
<dbReference type="EMBL" id="JAAGSC010000033">
    <property type="protein sequence ID" value="NDY94906.1"/>
    <property type="molecule type" value="Genomic_DNA"/>
</dbReference>
<name>A0A845V0V2_9GAMM</name>
<feature type="domain" description="Polymerase beta nucleotidyltransferase" evidence="1">
    <location>
        <begin position="6"/>
        <end position="96"/>
    </location>
</feature>
<dbReference type="InterPro" id="IPR052930">
    <property type="entry name" value="TA_antitoxin_MntA"/>
</dbReference>
<keyword evidence="3" id="KW-1185">Reference proteome</keyword>
<evidence type="ECO:0000313" key="3">
    <source>
        <dbReference type="Proteomes" id="UP000484885"/>
    </source>
</evidence>